<proteinExistence type="predicted"/>
<dbReference type="Proteomes" id="UP000595140">
    <property type="component" value="Unassembled WGS sequence"/>
</dbReference>
<protein>
    <submittedName>
        <fullName evidence="1">Uncharacterized protein</fullName>
    </submittedName>
</protein>
<gene>
    <name evidence="1" type="ORF">CCAM_LOCUS27789</name>
</gene>
<accession>A0A484MAS1</accession>
<name>A0A484MAS1_9ASTE</name>
<sequence>MKGLPGPTIWAFGAGGLGRQYGAAQMGSRSGRWVGPAGCRADPVEIDTVTAGAASLRISPHSQVRDKALEISLTQLPAERVVLLSLTARWIWIERASLEDVDALRRG</sequence>
<dbReference type="AlphaFoldDB" id="A0A484MAS1"/>
<evidence type="ECO:0000313" key="1">
    <source>
        <dbReference type="EMBL" id="VFQ86013.1"/>
    </source>
</evidence>
<reference evidence="1 2" key="1">
    <citation type="submission" date="2018-04" db="EMBL/GenBank/DDBJ databases">
        <authorList>
            <person name="Vogel A."/>
        </authorList>
    </citation>
    <scope>NUCLEOTIDE SEQUENCE [LARGE SCALE GENOMIC DNA]</scope>
</reference>
<organism evidence="1 2">
    <name type="scientific">Cuscuta campestris</name>
    <dbReference type="NCBI Taxonomy" id="132261"/>
    <lineage>
        <taxon>Eukaryota</taxon>
        <taxon>Viridiplantae</taxon>
        <taxon>Streptophyta</taxon>
        <taxon>Embryophyta</taxon>
        <taxon>Tracheophyta</taxon>
        <taxon>Spermatophyta</taxon>
        <taxon>Magnoliopsida</taxon>
        <taxon>eudicotyledons</taxon>
        <taxon>Gunneridae</taxon>
        <taxon>Pentapetalae</taxon>
        <taxon>asterids</taxon>
        <taxon>lamiids</taxon>
        <taxon>Solanales</taxon>
        <taxon>Convolvulaceae</taxon>
        <taxon>Cuscuteae</taxon>
        <taxon>Cuscuta</taxon>
        <taxon>Cuscuta subgen. Grammica</taxon>
        <taxon>Cuscuta sect. Cleistogrammica</taxon>
    </lineage>
</organism>
<keyword evidence="2" id="KW-1185">Reference proteome</keyword>
<evidence type="ECO:0000313" key="2">
    <source>
        <dbReference type="Proteomes" id="UP000595140"/>
    </source>
</evidence>
<dbReference type="EMBL" id="OOIL02003034">
    <property type="protein sequence ID" value="VFQ86013.1"/>
    <property type="molecule type" value="Genomic_DNA"/>
</dbReference>